<sequence>MQLKKRIDEARLQLYDVMKYMIVRCKLDNLVALKQNLLNTPHTGLTHRYCASLNAMASIDVLLEKFEGIQPISFKKLPYEFQKRLVELLPPSDVTAFKLAGRTAMNYGNRRSGMFCDSSITVKNNLHFEQTKTAFGKRQMFTFSSVRSFLRSEVYFVQSILCLTLTSTKEFGRAIKIVDGNYSYLELQGRFTWKQAIHLMNVSKKMRYVCLRYRMQLKIEDFDAFFKAVVKWMHQQKDFIMMDVRCSHLDATFTPRFKNYIESKTIFHLYLQHNYVVICNLPKL</sequence>
<dbReference type="WBParaSite" id="Pan_g1861.t1">
    <property type="protein sequence ID" value="Pan_g1861.t1"/>
    <property type="gene ID" value="Pan_g1861"/>
</dbReference>
<evidence type="ECO:0000313" key="2">
    <source>
        <dbReference type="WBParaSite" id="Pan_g1861.t1"/>
    </source>
</evidence>
<keyword evidence="1" id="KW-1185">Reference proteome</keyword>
<name>A0A7E4VCF9_PANRE</name>
<protein>
    <submittedName>
        <fullName evidence="2">F-box domain-containing protein</fullName>
    </submittedName>
</protein>
<evidence type="ECO:0000313" key="1">
    <source>
        <dbReference type="Proteomes" id="UP000492821"/>
    </source>
</evidence>
<dbReference type="AlphaFoldDB" id="A0A7E4VCF9"/>
<dbReference type="Proteomes" id="UP000492821">
    <property type="component" value="Unassembled WGS sequence"/>
</dbReference>
<reference evidence="2" key="2">
    <citation type="submission" date="2020-10" db="UniProtKB">
        <authorList>
            <consortium name="WormBaseParasite"/>
        </authorList>
    </citation>
    <scope>IDENTIFICATION</scope>
</reference>
<reference evidence="1" key="1">
    <citation type="journal article" date="2013" name="Genetics">
        <title>The draft genome and transcriptome of Panagrellus redivivus are shaped by the harsh demands of a free-living lifestyle.</title>
        <authorList>
            <person name="Srinivasan J."/>
            <person name="Dillman A.R."/>
            <person name="Macchietto M.G."/>
            <person name="Heikkinen L."/>
            <person name="Lakso M."/>
            <person name="Fracchia K.M."/>
            <person name="Antoshechkin I."/>
            <person name="Mortazavi A."/>
            <person name="Wong G."/>
            <person name="Sternberg P.W."/>
        </authorList>
    </citation>
    <scope>NUCLEOTIDE SEQUENCE [LARGE SCALE GENOMIC DNA]</scope>
    <source>
        <strain evidence="1">MT8872</strain>
    </source>
</reference>
<organism evidence="1 2">
    <name type="scientific">Panagrellus redivivus</name>
    <name type="common">Microworm</name>
    <dbReference type="NCBI Taxonomy" id="6233"/>
    <lineage>
        <taxon>Eukaryota</taxon>
        <taxon>Metazoa</taxon>
        <taxon>Ecdysozoa</taxon>
        <taxon>Nematoda</taxon>
        <taxon>Chromadorea</taxon>
        <taxon>Rhabditida</taxon>
        <taxon>Tylenchina</taxon>
        <taxon>Panagrolaimomorpha</taxon>
        <taxon>Panagrolaimoidea</taxon>
        <taxon>Panagrolaimidae</taxon>
        <taxon>Panagrellus</taxon>
    </lineage>
</organism>
<proteinExistence type="predicted"/>
<accession>A0A7E4VCF9</accession>